<organism evidence="1 2">
    <name type="scientific">Pipistrellus kuhlii</name>
    <name type="common">Kuhl's pipistrelle</name>
    <dbReference type="NCBI Taxonomy" id="59472"/>
    <lineage>
        <taxon>Eukaryota</taxon>
        <taxon>Metazoa</taxon>
        <taxon>Chordata</taxon>
        <taxon>Craniata</taxon>
        <taxon>Vertebrata</taxon>
        <taxon>Euteleostomi</taxon>
        <taxon>Mammalia</taxon>
        <taxon>Eutheria</taxon>
        <taxon>Laurasiatheria</taxon>
        <taxon>Chiroptera</taxon>
        <taxon>Yangochiroptera</taxon>
        <taxon>Vespertilionidae</taxon>
        <taxon>Pipistrellus</taxon>
    </lineage>
</organism>
<dbReference type="EMBL" id="JACAGB010000013">
    <property type="protein sequence ID" value="KAF6328992.1"/>
    <property type="molecule type" value="Genomic_DNA"/>
</dbReference>
<protein>
    <submittedName>
        <fullName evidence="1">Uncharacterized protein</fullName>
    </submittedName>
</protein>
<gene>
    <name evidence="1" type="ORF">mPipKuh1_008311</name>
</gene>
<proteinExistence type="predicted"/>
<evidence type="ECO:0000313" key="1">
    <source>
        <dbReference type="EMBL" id="KAF6328992.1"/>
    </source>
</evidence>
<comment type="caution">
    <text evidence="1">The sequence shown here is derived from an EMBL/GenBank/DDBJ whole genome shotgun (WGS) entry which is preliminary data.</text>
</comment>
<keyword evidence="2" id="KW-1185">Reference proteome</keyword>
<evidence type="ECO:0000313" key="2">
    <source>
        <dbReference type="Proteomes" id="UP000558488"/>
    </source>
</evidence>
<dbReference type="AlphaFoldDB" id="A0A7J7VV13"/>
<accession>A0A7J7VV13</accession>
<reference evidence="1 2" key="1">
    <citation type="journal article" date="2020" name="Nature">
        <title>Six reference-quality genomes reveal evolution of bat adaptations.</title>
        <authorList>
            <person name="Jebb D."/>
            <person name="Huang Z."/>
            <person name="Pippel M."/>
            <person name="Hughes G.M."/>
            <person name="Lavrichenko K."/>
            <person name="Devanna P."/>
            <person name="Winkler S."/>
            <person name="Jermiin L.S."/>
            <person name="Skirmuntt E.C."/>
            <person name="Katzourakis A."/>
            <person name="Burkitt-Gray L."/>
            <person name="Ray D.A."/>
            <person name="Sullivan K.A.M."/>
            <person name="Roscito J.G."/>
            <person name="Kirilenko B.M."/>
            <person name="Davalos L.M."/>
            <person name="Corthals A.P."/>
            <person name="Power M.L."/>
            <person name="Jones G."/>
            <person name="Ransome R.D."/>
            <person name="Dechmann D.K.N."/>
            <person name="Locatelli A.G."/>
            <person name="Puechmaille S.J."/>
            <person name="Fedrigo O."/>
            <person name="Jarvis E.D."/>
            <person name="Hiller M."/>
            <person name="Vernes S.C."/>
            <person name="Myers E.W."/>
            <person name="Teeling E.C."/>
        </authorList>
    </citation>
    <scope>NUCLEOTIDE SEQUENCE [LARGE SCALE GENOMIC DNA]</scope>
    <source>
        <strain evidence="1">MPipKuh1</strain>
        <tissue evidence="1">Flight muscle</tissue>
    </source>
</reference>
<dbReference type="Proteomes" id="UP000558488">
    <property type="component" value="Unassembled WGS sequence"/>
</dbReference>
<name>A0A7J7VV13_PIPKU</name>
<sequence length="133" mass="15083">MSPEGHQWSPLGLKLLDIRELIWGSWQPANIVLQVKLFESSPSYNINLGRAIPADLYILFSSLAYTSERKQTPAFPWTSISYLPVLISRICINRKILCVFQCIQSSFLITSVNISTMHTTQSTLRGAHHLFAF</sequence>